<evidence type="ECO:0000313" key="1">
    <source>
        <dbReference type="EMBL" id="MEE1886217.1"/>
    </source>
</evidence>
<proteinExistence type="predicted"/>
<accession>A0ABU7H5A9</accession>
<reference evidence="1" key="1">
    <citation type="submission" date="2024-01" db="EMBL/GenBank/DDBJ databases">
        <title>Unpublished Manusciprt.</title>
        <authorList>
            <person name="Duman M."/>
            <person name="Valdes E.G."/>
            <person name="Ajmi N."/>
            <person name="Altun S."/>
            <person name="Saticioglu I.B."/>
        </authorList>
    </citation>
    <scope>NUCLEOTIDE SEQUENCE</scope>
    <source>
        <strain evidence="1">137P</strain>
    </source>
</reference>
<dbReference type="RefSeq" id="WP_330102352.1">
    <property type="nucleotide sequence ID" value="NZ_JAZDCT010000001.1"/>
</dbReference>
<dbReference type="Pfam" id="PF05930">
    <property type="entry name" value="Phage_AlpA"/>
    <property type="match status" value="1"/>
</dbReference>
<name>A0ABU7H5A9_9PSED</name>
<gene>
    <name evidence="1" type="ORF">V0R62_00950</name>
</gene>
<dbReference type="EMBL" id="JAZDCT010000001">
    <property type="protein sequence ID" value="MEE1886217.1"/>
    <property type="molecule type" value="Genomic_DNA"/>
</dbReference>
<dbReference type="Proteomes" id="UP001354227">
    <property type="component" value="Unassembled WGS sequence"/>
</dbReference>
<organism evidence="1 2">
    <name type="scientific">Pseudomonas carassii</name>
    <dbReference type="NCBI Taxonomy" id="3115855"/>
    <lineage>
        <taxon>Bacteria</taxon>
        <taxon>Pseudomonadati</taxon>
        <taxon>Pseudomonadota</taxon>
        <taxon>Gammaproteobacteria</taxon>
        <taxon>Pseudomonadales</taxon>
        <taxon>Pseudomonadaceae</taxon>
        <taxon>Pseudomonas</taxon>
    </lineage>
</organism>
<dbReference type="InterPro" id="IPR009061">
    <property type="entry name" value="DNA-bd_dom_put_sf"/>
</dbReference>
<keyword evidence="2" id="KW-1185">Reference proteome</keyword>
<dbReference type="SUPFAM" id="SSF46955">
    <property type="entry name" value="Putative DNA-binding domain"/>
    <property type="match status" value="1"/>
</dbReference>
<sequence length="64" mass="7318">MLHTDRILSAQTVCKTLSISRVTLWRWCRDGLFPQGRQIGPRRVGWLASEVQAWIDSCSLTSET</sequence>
<dbReference type="Gene3D" id="1.10.238.160">
    <property type="match status" value="1"/>
</dbReference>
<comment type="caution">
    <text evidence="1">The sequence shown here is derived from an EMBL/GenBank/DDBJ whole genome shotgun (WGS) entry which is preliminary data.</text>
</comment>
<protein>
    <submittedName>
        <fullName evidence="1">AlpA family phage regulatory protein</fullName>
    </submittedName>
</protein>
<dbReference type="InterPro" id="IPR010260">
    <property type="entry name" value="AlpA"/>
</dbReference>
<evidence type="ECO:0000313" key="2">
    <source>
        <dbReference type="Proteomes" id="UP001354227"/>
    </source>
</evidence>